<dbReference type="GO" id="GO:1902201">
    <property type="term" value="P:negative regulation of bacterial-type flagellum-dependent cell motility"/>
    <property type="evidence" value="ECO:0007669"/>
    <property type="project" value="TreeGrafter"/>
</dbReference>
<evidence type="ECO:0000313" key="6">
    <source>
        <dbReference type="Proteomes" id="UP000628710"/>
    </source>
</evidence>
<sequence length="318" mass="36148">MKNSIKAVDVDRKQRTIEVLFNDPMVSAALARVNVFAIDHYPNGRRVSTSLISAEDFAAQPSYDPLMWLNYVHPEDRERVRSAWETIVHGEKDVFEAEYRFLVGEEYRWIANKGTIVYRTESGQPELYLGADRDITEERRLRQLLEEEREHLAQLVISDDFLSIPNRRYLETKQAQFFCTNGRTPVAVLVLDIDNFKQLNTHLTHHGGDAALQSVVRKIQTCLRDTDILARYGGDEFVLIFPQATAEYAQVTAQGILDAVQGIDLPKVSDMSISVSIGLVHGCPTEGQDFWSYFEDADSLLLQAKKFGKAQVQSKVFC</sequence>
<dbReference type="GO" id="GO:0005886">
    <property type="term" value="C:plasma membrane"/>
    <property type="evidence" value="ECO:0007669"/>
    <property type="project" value="TreeGrafter"/>
</dbReference>
<dbReference type="Gene3D" id="3.30.70.270">
    <property type="match status" value="1"/>
</dbReference>
<dbReference type="PROSITE" id="PS50113">
    <property type="entry name" value="PAC"/>
    <property type="match status" value="1"/>
</dbReference>
<dbReference type="PANTHER" id="PTHR45138">
    <property type="entry name" value="REGULATORY COMPONENTS OF SENSORY TRANSDUCTION SYSTEM"/>
    <property type="match status" value="1"/>
</dbReference>
<evidence type="ECO:0000313" key="5">
    <source>
        <dbReference type="EMBL" id="MBJ7536261.1"/>
    </source>
</evidence>
<dbReference type="EC" id="2.7.7.65" evidence="1"/>
<dbReference type="InterPro" id="IPR035965">
    <property type="entry name" value="PAS-like_dom_sf"/>
</dbReference>
<dbReference type="InterPro" id="IPR043128">
    <property type="entry name" value="Rev_trsase/Diguanyl_cyclase"/>
</dbReference>
<dbReference type="InterPro" id="IPR000700">
    <property type="entry name" value="PAS-assoc_C"/>
</dbReference>
<proteinExistence type="predicted"/>
<organism evidence="5 6">
    <name type="scientific">Marinomonas transparens</name>
    <dbReference type="NCBI Taxonomy" id="2795388"/>
    <lineage>
        <taxon>Bacteria</taxon>
        <taxon>Pseudomonadati</taxon>
        <taxon>Pseudomonadota</taxon>
        <taxon>Gammaproteobacteria</taxon>
        <taxon>Oceanospirillales</taxon>
        <taxon>Oceanospirillaceae</taxon>
        <taxon>Marinomonas</taxon>
    </lineage>
</organism>
<dbReference type="AlphaFoldDB" id="A0A934N4Q8"/>
<evidence type="ECO:0000259" key="3">
    <source>
        <dbReference type="PROSITE" id="PS50113"/>
    </source>
</evidence>
<comment type="caution">
    <text evidence="5">The sequence shown here is derived from an EMBL/GenBank/DDBJ whole genome shotgun (WGS) entry which is preliminary data.</text>
</comment>
<dbReference type="NCBIfam" id="TIGR00254">
    <property type="entry name" value="GGDEF"/>
    <property type="match status" value="1"/>
</dbReference>
<dbReference type="Pfam" id="PF00990">
    <property type="entry name" value="GGDEF"/>
    <property type="match status" value="1"/>
</dbReference>
<accession>A0A934N4Q8</accession>
<dbReference type="RefSeq" id="WP_199466334.1">
    <property type="nucleotide sequence ID" value="NZ_JAEMNX010000001.1"/>
</dbReference>
<dbReference type="EMBL" id="JAEMNX010000001">
    <property type="protein sequence ID" value="MBJ7536261.1"/>
    <property type="molecule type" value="Genomic_DNA"/>
</dbReference>
<dbReference type="PROSITE" id="PS50887">
    <property type="entry name" value="GGDEF"/>
    <property type="match status" value="1"/>
</dbReference>
<dbReference type="InterPro" id="IPR050469">
    <property type="entry name" value="Diguanylate_Cyclase"/>
</dbReference>
<comment type="catalytic activity">
    <reaction evidence="2">
        <text>2 GTP = 3',3'-c-di-GMP + 2 diphosphate</text>
        <dbReference type="Rhea" id="RHEA:24898"/>
        <dbReference type="ChEBI" id="CHEBI:33019"/>
        <dbReference type="ChEBI" id="CHEBI:37565"/>
        <dbReference type="ChEBI" id="CHEBI:58805"/>
        <dbReference type="EC" id="2.7.7.65"/>
    </reaction>
</comment>
<dbReference type="Pfam" id="PF08447">
    <property type="entry name" value="PAS_3"/>
    <property type="match status" value="1"/>
</dbReference>
<dbReference type="GO" id="GO:0043709">
    <property type="term" value="P:cell adhesion involved in single-species biofilm formation"/>
    <property type="evidence" value="ECO:0007669"/>
    <property type="project" value="TreeGrafter"/>
</dbReference>
<evidence type="ECO:0000259" key="4">
    <source>
        <dbReference type="PROSITE" id="PS50887"/>
    </source>
</evidence>
<dbReference type="InterPro" id="IPR013655">
    <property type="entry name" value="PAS_fold_3"/>
</dbReference>
<keyword evidence="6" id="KW-1185">Reference proteome</keyword>
<dbReference type="SMART" id="SM00267">
    <property type="entry name" value="GGDEF"/>
    <property type="match status" value="1"/>
</dbReference>
<dbReference type="SUPFAM" id="SSF55073">
    <property type="entry name" value="Nucleotide cyclase"/>
    <property type="match status" value="1"/>
</dbReference>
<dbReference type="GO" id="GO:0052621">
    <property type="term" value="F:diguanylate cyclase activity"/>
    <property type="evidence" value="ECO:0007669"/>
    <property type="project" value="UniProtKB-EC"/>
</dbReference>
<feature type="domain" description="PAC" evidence="3">
    <location>
        <begin position="95"/>
        <end position="147"/>
    </location>
</feature>
<dbReference type="InterPro" id="IPR029787">
    <property type="entry name" value="Nucleotide_cyclase"/>
</dbReference>
<gene>
    <name evidence="5" type="ORF">I8J31_01060</name>
</gene>
<reference evidence="5" key="1">
    <citation type="submission" date="2020-12" db="EMBL/GenBank/DDBJ databases">
        <title>Marinomonas arctica sp. nov., a psychrotolerant bacterium isolated from the Arctic.</title>
        <authorList>
            <person name="Zhang Y."/>
        </authorList>
    </citation>
    <scope>NUCLEOTIDE SEQUENCE</scope>
    <source>
        <strain evidence="5">C1424</strain>
    </source>
</reference>
<dbReference type="Proteomes" id="UP000628710">
    <property type="component" value="Unassembled WGS sequence"/>
</dbReference>
<dbReference type="CDD" id="cd01949">
    <property type="entry name" value="GGDEF"/>
    <property type="match status" value="1"/>
</dbReference>
<protein>
    <recommendedName>
        <fullName evidence="1">diguanylate cyclase</fullName>
        <ecNumber evidence="1">2.7.7.65</ecNumber>
    </recommendedName>
</protein>
<dbReference type="SUPFAM" id="SSF55785">
    <property type="entry name" value="PYP-like sensor domain (PAS domain)"/>
    <property type="match status" value="1"/>
</dbReference>
<evidence type="ECO:0000256" key="2">
    <source>
        <dbReference type="ARBA" id="ARBA00034247"/>
    </source>
</evidence>
<feature type="domain" description="GGDEF" evidence="4">
    <location>
        <begin position="184"/>
        <end position="317"/>
    </location>
</feature>
<dbReference type="Gene3D" id="3.30.450.20">
    <property type="entry name" value="PAS domain"/>
    <property type="match status" value="1"/>
</dbReference>
<name>A0A934N4Q8_9GAMM</name>
<dbReference type="InterPro" id="IPR000160">
    <property type="entry name" value="GGDEF_dom"/>
</dbReference>
<evidence type="ECO:0000256" key="1">
    <source>
        <dbReference type="ARBA" id="ARBA00012528"/>
    </source>
</evidence>
<dbReference type="PANTHER" id="PTHR45138:SF9">
    <property type="entry name" value="DIGUANYLATE CYCLASE DGCM-RELATED"/>
    <property type="match status" value="1"/>
</dbReference>